<gene>
    <name evidence="9" type="ORF">SAY87_029634</name>
</gene>
<dbReference type="AlphaFoldDB" id="A0AAN7QDC5"/>
<dbReference type="InterPro" id="IPR036093">
    <property type="entry name" value="NAC_dom_sf"/>
</dbReference>
<dbReference type="GO" id="GO:0003677">
    <property type="term" value="F:DNA binding"/>
    <property type="evidence" value="ECO:0007669"/>
    <property type="project" value="UniProtKB-KW"/>
</dbReference>
<keyword evidence="7" id="KW-0472">Membrane</keyword>
<feature type="region of interest" description="Disordered" evidence="6">
    <location>
        <begin position="234"/>
        <end position="264"/>
    </location>
</feature>
<dbReference type="Proteomes" id="UP001345219">
    <property type="component" value="Chromosome 23"/>
</dbReference>
<dbReference type="SUPFAM" id="SSF101941">
    <property type="entry name" value="NAC domain"/>
    <property type="match status" value="1"/>
</dbReference>
<keyword evidence="2" id="KW-0805">Transcription regulation</keyword>
<evidence type="ECO:0000313" key="10">
    <source>
        <dbReference type="Proteomes" id="UP001345219"/>
    </source>
</evidence>
<keyword evidence="7" id="KW-1133">Transmembrane helix</keyword>
<dbReference type="InterPro" id="IPR003441">
    <property type="entry name" value="NAC-dom"/>
</dbReference>
<keyword evidence="5" id="KW-0539">Nucleus</keyword>
<accession>A0AAN7QDC5</accession>
<reference evidence="9 10" key="1">
    <citation type="journal article" date="2023" name="Hortic Res">
        <title>Pangenome of water caltrop reveals structural variations and asymmetric subgenome divergence after allopolyploidization.</title>
        <authorList>
            <person name="Zhang X."/>
            <person name="Chen Y."/>
            <person name="Wang L."/>
            <person name="Yuan Y."/>
            <person name="Fang M."/>
            <person name="Shi L."/>
            <person name="Lu R."/>
            <person name="Comes H.P."/>
            <person name="Ma Y."/>
            <person name="Chen Y."/>
            <person name="Huang G."/>
            <person name="Zhou Y."/>
            <person name="Zheng Z."/>
            <person name="Qiu Y."/>
        </authorList>
    </citation>
    <scope>NUCLEOTIDE SEQUENCE [LARGE SCALE GENOMIC DNA]</scope>
    <source>
        <tissue evidence="9">Roots</tissue>
    </source>
</reference>
<feature type="transmembrane region" description="Helical" evidence="7">
    <location>
        <begin position="522"/>
        <end position="541"/>
    </location>
</feature>
<keyword evidence="3" id="KW-0238">DNA-binding</keyword>
<dbReference type="EMBL" id="JAXIOK010000009">
    <property type="protein sequence ID" value="KAK4761750.1"/>
    <property type="molecule type" value="Genomic_DNA"/>
</dbReference>
<evidence type="ECO:0000256" key="2">
    <source>
        <dbReference type="ARBA" id="ARBA00023015"/>
    </source>
</evidence>
<dbReference type="GO" id="GO:0005634">
    <property type="term" value="C:nucleus"/>
    <property type="evidence" value="ECO:0007669"/>
    <property type="project" value="UniProtKB-SubCell"/>
</dbReference>
<feature type="domain" description="NAC" evidence="8">
    <location>
        <begin position="9"/>
        <end position="159"/>
    </location>
</feature>
<dbReference type="Pfam" id="PF02365">
    <property type="entry name" value="NAM"/>
    <property type="match status" value="1"/>
</dbReference>
<evidence type="ECO:0000259" key="8">
    <source>
        <dbReference type="PROSITE" id="PS51005"/>
    </source>
</evidence>
<dbReference type="GO" id="GO:0006355">
    <property type="term" value="P:regulation of DNA-templated transcription"/>
    <property type="evidence" value="ECO:0007669"/>
    <property type="project" value="InterPro"/>
</dbReference>
<dbReference type="PANTHER" id="PTHR31744">
    <property type="entry name" value="PROTEIN CUP-SHAPED COTYLEDON 2-RELATED"/>
    <property type="match status" value="1"/>
</dbReference>
<comment type="caution">
    <text evidence="9">The sequence shown here is derived from an EMBL/GenBank/DDBJ whole genome shotgun (WGS) entry which is preliminary data.</text>
</comment>
<keyword evidence="7" id="KW-0812">Transmembrane</keyword>
<keyword evidence="4" id="KW-0804">Transcription</keyword>
<dbReference type="Gene3D" id="2.170.150.80">
    <property type="entry name" value="NAC domain"/>
    <property type="match status" value="1"/>
</dbReference>
<dbReference type="PANTHER" id="PTHR31744:SF210">
    <property type="entry name" value="NAC DOMAIN-CONTAINING PROTEIN 86-LIKE"/>
    <property type="match status" value="1"/>
</dbReference>
<keyword evidence="10" id="KW-1185">Reference proteome</keyword>
<evidence type="ECO:0000256" key="4">
    <source>
        <dbReference type="ARBA" id="ARBA00023163"/>
    </source>
</evidence>
<organism evidence="9 10">
    <name type="scientific">Trapa incisa</name>
    <dbReference type="NCBI Taxonomy" id="236973"/>
    <lineage>
        <taxon>Eukaryota</taxon>
        <taxon>Viridiplantae</taxon>
        <taxon>Streptophyta</taxon>
        <taxon>Embryophyta</taxon>
        <taxon>Tracheophyta</taxon>
        <taxon>Spermatophyta</taxon>
        <taxon>Magnoliopsida</taxon>
        <taxon>eudicotyledons</taxon>
        <taxon>Gunneridae</taxon>
        <taxon>Pentapetalae</taxon>
        <taxon>rosids</taxon>
        <taxon>malvids</taxon>
        <taxon>Myrtales</taxon>
        <taxon>Lythraceae</taxon>
        <taxon>Trapa</taxon>
    </lineage>
</organism>
<name>A0AAN7QDC5_9MYRT</name>
<evidence type="ECO:0000256" key="3">
    <source>
        <dbReference type="ARBA" id="ARBA00023125"/>
    </source>
</evidence>
<evidence type="ECO:0000256" key="7">
    <source>
        <dbReference type="SAM" id="Phobius"/>
    </source>
</evidence>
<proteinExistence type="predicted"/>
<evidence type="ECO:0000256" key="5">
    <source>
        <dbReference type="ARBA" id="ARBA00023242"/>
    </source>
</evidence>
<comment type="subcellular location">
    <subcellularLocation>
        <location evidence="1">Nucleus</location>
    </subcellularLocation>
</comment>
<protein>
    <recommendedName>
        <fullName evidence="8">NAC domain-containing protein</fullName>
    </recommendedName>
</protein>
<evidence type="ECO:0000256" key="6">
    <source>
        <dbReference type="SAM" id="MobiDB-lite"/>
    </source>
</evidence>
<sequence>MGRESGASLAPGFRFHPTDEELVRYYLKRKVSGKSLRYNPISEVDVYKCEPWDLPDKSRLKTRDLEWYFFSVLDKKYGNGSKTNRATENGYWKTTGKDRPIRHGSRAVGMKKTLVYHNGRAPRGQRSNWVMHEYRMTDVELEKAGIVQDAFVLCRIFQKSGPGPKNGEQYGAPFIDEEWEDDALVLFPEQQALVNEVVSEEDANLETEVDQGVTVAIIPRRNSLPLNCYGSTSSGNQPLEEINGHSRTVPEDIGGSQLEDSQSDETKSFFLPIEYKIDAKSVKREFSMQPTEDINIGDIERGHCSAFMDVGDNPLPGDMLCLDDSHSVECPDDFNVEDYLNFSDTDGGNLIPHDSSQLMVTIDDPISADPFESLEDACGEIERMAETGLLPSVSHENNEASSWNQNSEEMDHKPDFQHAFMKKASKKWGSFPAPPAFASEYSIKEGALQCNSAAHSSSSIHVTAGMIRIGSLTLRSGRVEWSIGKNGDLNIVLSFGISQDDVTVSPGSGDTPGLLSNKRPLILSWLWVLVVVLWILVLSATPKIRGSIYSR</sequence>
<evidence type="ECO:0000313" key="9">
    <source>
        <dbReference type="EMBL" id="KAK4761750.1"/>
    </source>
</evidence>
<evidence type="ECO:0000256" key="1">
    <source>
        <dbReference type="ARBA" id="ARBA00004123"/>
    </source>
</evidence>
<dbReference type="FunFam" id="2.170.150.80:FF:000002">
    <property type="entry name" value="Nac domain-containing protein 86"/>
    <property type="match status" value="1"/>
</dbReference>
<dbReference type="PROSITE" id="PS51005">
    <property type="entry name" value="NAC"/>
    <property type="match status" value="1"/>
</dbReference>